<comment type="caution">
    <text evidence="1">The sequence shown here is derived from an EMBL/GenBank/DDBJ whole genome shotgun (WGS) entry which is preliminary data.</text>
</comment>
<organism evidence="1 2">
    <name type="scientific">Yoonia ponticola</name>
    <dbReference type="NCBI Taxonomy" id="1524255"/>
    <lineage>
        <taxon>Bacteria</taxon>
        <taxon>Pseudomonadati</taxon>
        <taxon>Pseudomonadota</taxon>
        <taxon>Alphaproteobacteria</taxon>
        <taxon>Rhodobacterales</taxon>
        <taxon>Paracoccaceae</taxon>
        <taxon>Yoonia</taxon>
    </lineage>
</organism>
<evidence type="ECO:0008006" key="3">
    <source>
        <dbReference type="Google" id="ProtNLM"/>
    </source>
</evidence>
<dbReference type="RefSeq" id="WP_183525105.1">
    <property type="nucleotide sequence ID" value="NZ_JACIJM010000001.1"/>
</dbReference>
<accession>A0A7W9BIH7</accession>
<sequence length="79" mass="8899">MFTIEHTFDCSVITLVDEGQAPLNEDVILNAFEDCITVTQFDPRTEQAMKITLSLEQVRDLGAALDLPEGVYRIRPDND</sequence>
<proteinExistence type="predicted"/>
<evidence type="ECO:0000313" key="1">
    <source>
        <dbReference type="EMBL" id="MBB5720931.1"/>
    </source>
</evidence>
<gene>
    <name evidence="1" type="ORF">FHS72_000535</name>
</gene>
<dbReference type="EMBL" id="JACIJM010000001">
    <property type="protein sequence ID" value="MBB5720931.1"/>
    <property type="molecule type" value="Genomic_DNA"/>
</dbReference>
<name>A0A7W9BIH7_9RHOB</name>
<protein>
    <recommendedName>
        <fullName evidence="3">Phosphomannomutase</fullName>
    </recommendedName>
</protein>
<keyword evidence="2" id="KW-1185">Reference proteome</keyword>
<dbReference type="Proteomes" id="UP000535415">
    <property type="component" value="Unassembled WGS sequence"/>
</dbReference>
<dbReference type="AlphaFoldDB" id="A0A7W9BIH7"/>
<evidence type="ECO:0000313" key="2">
    <source>
        <dbReference type="Proteomes" id="UP000535415"/>
    </source>
</evidence>
<reference evidence="1 2" key="1">
    <citation type="submission" date="2020-08" db="EMBL/GenBank/DDBJ databases">
        <title>Genomic Encyclopedia of Type Strains, Phase IV (KMG-IV): sequencing the most valuable type-strain genomes for metagenomic binning, comparative biology and taxonomic classification.</title>
        <authorList>
            <person name="Goeker M."/>
        </authorList>
    </citation>
    <scope>NUCLEOTIDE SEQUENCE [LARGE SCALE GENOMIC DNA]</scope>
    <source>
        <strain evidence="1 2">DSM 101064</strain>
    </source>
</reference>